<dbReference type="Pfam" id="PF13581">
    <property type="entry name" value="HATPase_c_2"/>
    <property type="match status" value="1"/>
</dbReference>
<dbReference type="PANTHER" id="PTHR35526:SF3">
    <property type="entry name" value="ANTI-SIGMA-F FACTOR RSBW"/>
    <property type="match status" value="1"/>
</dbReference>
<keyword evidence="1" id="KW-0418">Kinase</keyword>
<dbReference type="InterPro" id="IPR036890">
    <property type="entry name" value="HATPase_C_sf"/>
</dbReference>
<organism evidence="3 4">
    <name type="scientific">Nonomuraea phyllanthi</name>
    <dbReference type="NCBI Taxonomy" id="2219224"/>
    <lineage>
        <taxon>Bacteria</taxon>
        <taxon>Bacillati</taxon>
        <taxon>Actinomycetota</taxon>
        <taxon>Actinomycetes</taxon>
        <taxon>Streptosporangiales</taxon>
        <taxon>Streptosporangiaceae</taxon>
        <taxon>Nonomuraea</taxon>
    </lineage>
</organism>
<dbReference type="CDD" id="cd16936">
    <property type="entry name" value="HATPase_RsbW-like"/>
    <property type="match status" value="1"/>
</dbReference>
<keyword evidence="4" id="KW-1185">Reference proteome</keyword>
<evidence type="ECO:0000259" key="2">
    <source>
        <dbReference type="Pfam" id="PF13581"/>
    </source>
</evidence>
<evidence type="ECO:0000313" key="3">
    <source>
        <dbReference type="EMBL" id="KAB8196391.1"/>
    </source>
</evidence>
<feature type="domain" description="Histidine kinase/HSP90-like ATPase" evidence="2">
    <location>
        <begin position="16"/>
        <end position="127"/>
    </location>
</feature>
<keyword evidence="1" id="KW-0808">Transferase</keyword>
<dbReference type="Gene3D" id="3.30.565.10">
    <property type="entry name" value="Histidine kinase-like ATPase, C-terminal domain"/>
    <property type="match status" value="1"/>
</dbReference>
<dbReference type="RefSeq" id="WP_139629391.1">
    <property type="nucleotide sequence ID" value="NZ_CP045572.1"/>
</dbReference>
<evidence type="ECO:0000313" key="4">
    <source>
        <dbReference type="Proteomes" id="UP000312512"/>
    </source>
</evidence>
<dbReference type="PANTHER" id="PTHR35526">
    <property type="entry name" value="ANTI-SIGMA-F FACTOR RSBW-RELATED"/>
    <property type="match status" value="1"/>
</dbReference>
<evidence type="ECO:0000256" key="1">
    <source>
        <dbReference type="ARBA" id="ARBA00022527"/>
    </source>
</evidence>
<dbReference type="SUPFAM" id="SSF55874">
    <property type="entry name" value="ATPase domain of HSP90 chaperone/DNA topoisomerase II/histidine kinase"/>
    <property type="match status" value="1"/>
</dbReference>
<dbReference type="InterPro" id="IPR050267">
    <property type="entry name" value="Anti-sigma-factor_SerPK"/>
</dbReference>
<dbReference type="AlphaFoldDB" id="A0A5C4WUM6"/>
<dbReference type="InterPro" id="IPR003594">
    <property type="entry name" value="HATPase_dom"/>
</dbReference>
<dbReference type="OrthoDB" id="3871793at2"/>
<accession>A0A5C4WUM6</accession>
<reference evidence="3 4" key="1">
    <citation type="submission" date="2019-10" db="EMBL/GenBank/DDBJ databases">
        <title>Nonomuraea sp. nov., isolated from Phyllanthus amarus.</title>
        <authorList>
            <person name="Klykleung N."/>
            <person name="Tanasupawat S."/>
        </authorList>
    </citation>
    <scope>NUCLEOTIDE SEQUENCE [LARGE SCALE GENOMIC DNA]</scope>
    <source>
        <strain evidence="3 4">PA1-10</strain>
    </source>
</reference>
<comment type="caution">
    <text evidence="3">The sequence shown here is derived from an EMBL/GenBank/DDBJ whole genome shotgun (WGS) entry which is preliminary data.</text>
</comment>
<protein>
    <recommendedName>
        <fullName evidence="2">Histidine kinase/HSP90-like ATPase domain-containing protein</fullName>
    </recommendedName>
</protein>
<dbReference type="Proteomes" id="UP000312512">
    <property type="component" value="Unassembled WGS sequence"/>
</dbReference>
<keyword evidence="1" id="KW-0723">Serine/threonine-protein kinase</keyword>
<accession>A0A5P9YFA9</accession>
<sequence length="145" mass="15440">MVTKLGSSGDGHTREFPAMLEEVRRVRQFAAGVVASHPCADEVLLAASELAANAVEHSTADRHGRIRVRVVHVADAVHIEVEDPGGAGAPQLGRGGQEATRGRGLLLVDNLSRDWGITHDRNRTRVWCEIGCACTGIPVMGEMAA</sequence>
<dbReference type="EMBL" id="VDLX02000002">
    <property type="protein sequence ID" value="KAB8196391.1"/>
    <property type="molecule type" value="Genomic_DNA"/>
</dbReference>
<gene>
    <name evidence="3" type="ORF">FH608_006450</name>
</gene>
<name>A0A5C4WUM6_9ACTN</name>
<proteinExistence type="predicted"/>
<dbReference type="GO" id="GO:0004674">
    <property type="term" value="F:protein serine/threonine kinase activity"/>
    <property type="evidence" value="ECO:0007669"/>
    <property type="project" value="UniProtKB-KW"/>
</dbReference>